<evidence type="ECO:0000313" key="2">
    <source>
        <dbReference type="Proteomes" id="UP001382181"/>
    </source>
</evidence>
<comment type="caution">
    <text evidence="1">The sequence shown here is derived from an EMBL/GenBank/DDBJ whole genome shotgun (WGS) entry which is preliminary data.</text>
</comment>
<dbReference type="Proteomes" id="UP001382181">
    <property type="component" value="Unassembled WGS sequence"/>
</dbReference>
<name>A0ABU7ZWG4_9ACTN</name>
<evidence type="ECO:0000313" key="1">
    <source>
        <dbReference type="EMBL" id="MEH0558371.1"/>
    </source>
</evidence>
<protein>
    <submittedName>
        <fullName evidence="1">Uncharacterized protein</fullName>
    </submittedName>
</protein>
<keyword evidence="2" id="KW-1185">Reference proteome</keyword>
<reference evidence="1 2" key="1">
    <citation type="submission" date="2023-04" db="EMBL/GenBank/DDBJ databases">
        <title>Genomic diversity of scab-causing Streptomyces spp. in the province of Quebec, Canada.</title>
        <authorList>
            <person name="Biessy A."/>
            <person name="Cadieux M."/>
            <person name="Ciotola M."/>
            <person name="Filion M."/>
        </authorList>
    </citation>
    <scope>NUCLEOTIDE SEQUENCE [LARGE SCALE GENOMIC DNA]</scope>
    <source>
        <strain evidence="1 2">B21-103</strain>
    </source>
</reference>
<gene>
    <name evidence="1" type="ORF">QBA37_03680</name>
</gene>
<organism evidence="1 2">
    <name type="scientific">Streptomyces silvae</name>
    <dbReference type="NCBI Taxonomy" id="2803812"/>
    <lineage>
        <taxon>Bacteria</taxon>
        <taxon>Bacillati</taxon>
        <taxon>Actinomycetota</taxon>
        <taxon>Actinomycetes</taxon>
        <taxon>Kitasatosporales</taxon>
        <taxon>Streptomycetaceae</taxon>
        <taxon>Streptomyces</taxon>
    </lineage>
</organism>
<dbReference type="EMBL" id="JARUMK010000001">
    <property type="protein sequence ID" value="MEH0558371.1"/>
    <property type="molecule type" value="Genomic_DNA"/>
</dbReference>
<proteinExistence type="predicted"/>
<dbReference type="RefSeq" id="WP_124278369.1">
    <property type="nucleotide sequence ID" value="NZ_JARUMK010000001.1"/>
</dbReference>
<sequence length="210" mass="22032">MPITSGPDPGGGPCPAGEQRIVAADGFAYGAMHADIHVFGDGAPAYRLDTWPSGRAPLPRTDVPAAALERLREWRDSGPALSGRWLHGPDDGRRGELAARFAAESAGAGWEVLTASLGSGPSPVAAVAPEIRAGGPVGVLLIVDHIDRWPHSHVTWLFSNALLERADAPVRMLLLSSGLDAWPAIRASLAGRRAAHSAQALPRRDDDSGR</sequence>
<accession>A0ABU7ZWG4</accession>